<sequence>MSNLDLIIVGAGMAGLCAARTAVELGLNVLVLEKGIQAGGTTGLSDGIFNSCDPARQFPIDVHDSPEKHFLDILEYGHGKGHPELIKKYTYGATEALNWLEHIGFKFERSVTQEPGTLYPRSHKPIYGNGESYINFLLSHLNSLSCTISYGSNVVGFKKDDSQPLSVVFERGKNTIELTPRFGVILCAGGFCASNRLVSTNFNLLSGSEYLGSPLCDGGVLTSAMDIGAESVHMSYFELSVGDSAIEQLLLNPAEFILVNAEGRRFCREDLEFSSLCEAVLRQSGHCASILYFGSGNDSANRPQKIEDRFSNALAQYRKACEIKSDEAFGKNPFYLKKVGYVTKTAVLAPKIMASLGGLNVNEFANVLDRNRQPIKGLFAAGEIVGGIFGEACSFGDNLASAAVFARVAVREALKI</sequence>
<dbReference type="PRINTS" id="PR00368">
    <property type="entry name" value="FADPNR"/>
</dbReference>
<reference evidence="6 7" key="1">
    <citation type="submission" date="2019-12" db="EMBL/GenBank/DDBJ databases">
        <title>Microbes associate with the intestines of laboratory mice.</title>
        <authorList>
            <person name="Navarre W."/>
            <person name="Wong E."/>
        </authorList>
    </citation>
    <scope>NUCLEOTIDE SEQUENCE [LARGE SCALE GENOMIC DNA]</scope>
    <source>
        <strain evidence="6 7">NM82_D38</strain>
    </source>
</reference>
<evidence type="ECO:0000256" key="1">
    <source>
        <dbReference type="ARBA" id="ARBA00001974"/>
    </source>
</evidence>
<dbReference type="AlphaFoldDB" id="A0A6L6YIA8"/>
<dbReference type="Gene3D" id="3.90.700.10">
    <property type="entry name" value="Succinate dehydrogenase/fumarate reductase flavoprotein, catalytic domain"/>
    <property type="match status" value="2"/>
</dbReference>
<accession>A0A6L6YIA8</accession>
<evidence type="ECO:0000256" key="4">
    <source>
        <dbReference type="ARBA" id="ARBA00023002"/>
    </source>
</evidence>
<dbReference type="Pfam" id="PF00890">
    <property type="entry name" value="FAD_binding_2"/>
    <property type="match status" value="1"/>
</dbReference>
<proteinExistence type="predicted"/>
<dbReference type="OrthoDB" id="337830at2"/>
<protein>
    <submittedName>
        <fullName evidence="6">FAD-dependent oxidoreductase</fullName>
    </submittedName>
</protein>
<name>A0A6L6YIA8_9BURK</name>
<evidence type="ECO:0000313" key="6">
    <source>
        <dbReference type="EMBL" id="MVX57495.1"/>
    </source>
</evidence>
<organism evidence="6 7">
    <name type="scientific">Parasutterella muris</name>
    <dbReference type="NCBI Taxonomy" id="2565572"/>
    <lineage>
        <taxon>Bacteria</taxon>
        <taxon>Pseudomonadati</taxon>
        <taxon>Pseudomonadota</taxon>
        <taxon>Betaproteobacteria</taxon>
        <taxon>Burkholderiales</taxon>
        <taxon>Sutterellaceae</taxon>
        <taxon>Parasutterella</taxon>
    </lineage>
</organism>
<dbReference type="EMBL" id="WSRP01000033">
    <property type="protein sequence ID" value="MVX57495.1"/>
    <property type="molecule type" value="Genomic_DNA"/>
</dbReference>
<dbReference type="PANTHER" id="PTHR43400:SF7">
    <property type="entry name" value="FAD-DEPENDENT OXIDOREDUCTASE 2 FAD BINDING DOMAIN-CONTAINING PROTEIN"/>
    <property type="match status" value="1"/>
</dbReference>
<dbReference type="Gene3D" id="3.50.50.60">
    <property type="entry name" value="FAD/NAD(P)-binding domain"/>
    <property type="match status" value="2"/>
</dbReference>
<dbReference type="SUPFAM" id="SSF51905">
    <property type="entry name" value="FAD/NAD(P)-binding domain"/>
    <property type="match status" value="1"/>
</dbReference>
<evidence type="ECO:0000256" key="2">
    <source>
        <dbReference type="ARBA" id="ARBA00022630"/>
    </source>
</evidence>
<evidence type="ECO:0000313" key="7">
    <source>
        <dbReference type="Proteomes" id="UP000472580"/>
    </source>
</evidence>
<dbReference type="InterPro" id="IPR036188">
    <property type="entry name" value="FAD/NAD-bd_sf"/>
</dbReference>
<gene>
    <name evidence="6" type="ORF">E5987_09845</name>
</gene>
<dbReference type="InterPro" id="IPR003953">
    <property type="entry name" value="FAD-dep_OxRdtase_2_FAD-bd"/>
</dbReference>
<comment type="caution">
    <text evidence="6">The sequence shown here is derived from an EMBL/GenBank/DDBJ whole genome shotgun (WGS) entry which is preliminary data.</text>
</comment>
<dbReference type="SUPFAM" id="SSF56425">
    <property type="entry name" value="Succinate dehydrogenase/fumarate reductase flavoprotein, catalytic domain"/>
    <property type="match status" value="1"/>
</dbReference>
<dbReference type="Proteomes" id="UP000472580">
    <property type="component" value="Unassembled WGS sequence"/>
</dbReference>
<dbReference type="RefSeq" id="WP_160335916.1">
    <property type="nucleotide sequence ID" value="NZ_WSRP01000033.1"/>
</dbReference>
<dbReference type="InterPro" id="IPR050315">
    <property type="entry name" value="FAD-oxidoreductase_2"/>
</dbReference>
<keyword evidence="7" id="KW-1185">Reference proteome</keyword>
<keyword evidence="4" id="KW-0560">Oxidoreductase</keyword>
<dbReference type="InterPro" id="IPR027477">
    <property type="entry name" value="Succ_DH/fumarate_Rdtase_cat_sf"/>
</dbReference>
<dbReference type="PRINTS" id="PR00411">
    <property type="entry name" value="PNDRDTASEI"/>
</dbReference>
<evidence type="ECO:0000256" key="3">
    <source>
        <dbReference type="ARBA" id="ARBA00022827"/>
    </source>
</evidence>
<dbReference type="PANTHER" id="PTHR43400">
    <property type="entry name" value="FUMARATE REDUCTASE"/>
    <property type="match status" value="1"/>
</dbReference>
<feature type="domain" description="FAD-dependent oxidoreductase 2 FAD-binding" evidence="5">
    <location>
        <begin position="5"/>
        <end position="392"/>
    </location>
</feature>
<dbReference type="GO" id="GO:0016491">
    <property type="term" value="F:oxidoreductase activity"/>
    <property type="evidence" value="ECO:0007669"/>
    <property type="project" value="UniProtKB-KW"/>
</dbReference>
<evidence type="ECO:0000259" key="5">
    <source>
        <dbReference type="Pfam" id="PF00890"/>
    </source>
</evidence>
<keyword evidence="3" id="KW-0274">FAD</keyword>
<keyword evidence="2" id="KW-0285">Flavoprotein</keyword>
<comment type="cofactor">
    <cofactor evidence="1">
        <name>FAD</name>
        <dbReference type="ChEBI" id="CHEBI:57692"/>
    </cofactor>
</comment>